<dbReference type="InterPro" id="IPR050767">
    <property type="entry name" value="Sel1_AlgK"/>
</dbReference>
<dbReference type="PANTHER" id="PTHR11102">
    <property type="entry name" value="SEL-1-LIKE PROTEIN"/>
    <property type="match status" value="1"/>
</dbReference>
<protein>
    <submittedName>
        <fullName evidence="2">Tetratricopeptide repeat protein</fullName>
    </submittedName>
</protein>
<organism evidence="2 3">
    <name type="scientific">Noviherbaspirillum album</name>
    <dbReference type="NCBI Taxonomy" id="3080276"/>
    <lineage>
        <taxon>Bacteria</taxon>
        <taxon>Pseudomonadati</taxon>
        <taxon>Pseudomonadota</taxon>
        <taxon>Betaproteobacteria</taxon>
        <taxon>Burkholderiales</taxon>
        <taxon>Oxalobacteraceae</taxon>
        <taxon>Noviherbaspirillum</taxon>
    </lineage>
</organism>
<reference evidence="2 3" key="1">
    <citation type="submission" date="2023-10" db="EMBL/GenBank/DDBJ databases">
        <title>Noviherbaspirillum sp. CPCC 100848 genome assembly.</title>
        <authorList>
            <person name="Li X.Y."/>
            <person name="Fang X.M."/>
        </authorList>
    </citation>
    <scope>NUCLEOTIDE SEQUENCE [LARGE SCALE GENOMIC DNA]</scope>
    <source>
        <strain evidence="2 3">CPCC 100848</strain>
    </source>
</reference>
<evidence type="ECO:0000313" key="2">
    <source>
        <dbReference type="EMBL" id="MEC4718167.1"/>
    </source>
</evidence>
<dbReference type="SUPFAM" id="SSF81901">
    <property type="entry name" value="HCP-like"/>
    <property type="match status" value="1"/>
</dbReference>
<dbReference type="Pfam" id="PF08238">
    <property type="entry name" value="Sel1"/>
    <property type="match status" value="6"/>
</dbReference>
<dbReference type="SMART" id="SM00671">
    <property type="entry name" value="SEL1"/>
    <property type="match status" value="6"/>
</dbReference>
<accession>A0ABU6J4A6</accession>
<dbReference type="EMBL" id="JAWIIV010000002">
    <property type="protein sequence ID" value="MEC4718167.1"/>
    <property type="molecule type" value="Genomic_DNA"/>
</dbReference>
<comment type="caution">
    <text evidence="2">The sequence shown here is derived from an EMBL/GenBank/DDBJ whole genome shotgun (WGS) entry which is preliminary data.</text>
</comment>
<keyword evidence="1" id="KW-0732">Signal</keyword>
<proteinExistence type="predicted"/>
<dbReference type="RefSeq" id="WP_326504921.1">
    <property type="nucleotide sequence ID" value="NZ_JAWIIV010000002.1"/>
</dbReference>
<dbReference type="Proteomes" id="UP001352263">
    <property type="component" value="Unassembled WGS sequence"/>
</dbReference>
<feature type="signal peptide" evidence="1">
    <location>
        <begin position="1"/>
        <end position="21"/>
    </location>
</feature>
<dbReference type="InterPro" id="IPR006597">
    <property type="entry name" value="Sel1-like"/>
</dbReference>
<sequence>MKKIYASAAVCFLLIGCAPSAEEGLQFYNSKQYDKARTVFEKRTSDPVALLHLYKIFWNGKGVERNEKQALDYLRAAVKLEDPAAQEEFAKVLFHGYGSVPMDKEQALSLYEQAAAKGRKTAYIGIGDYYASPPSRSNEDRGKAAEFYHKAEGTLEGDWNLAYRYEQGDGVRQDPQRSYQFVRAVAMAQGRDAEEKAHLVAAAKTVLAEYYLYGYGVDPNPHEAVKMAALAKDEHTDAAAFYAWLLFWGHGIEADPEKAVRIWQSQLDDASKKRYGGRIGLNPYAIHGLAVAYQDGIGTPKDPAKAAQLKRESMFGTWLADTWLRVKYNALGYLDKVCTDTMVLPQLEPGRYKPLKADALFAVAGCMPQSTLEQKIAVMEVAGKSYELGNLNAAVLRGKIYAALSPVEREAYMNRLAYDAAAKRTLNDLLARMKATP</sequence>
<dbReference type="PANTHER" id="PTHR11102:SF160">
    <property type="entry name" value="ERAD-ASSOCIATED E3 UBIQUITIN-PROTEIN LIGASE COMPONENT HRD3"/>
    <property type="match status" value="1"/>
</dbReference>
<dbReference type="PROSITE" id="PS51257">
    <property type="entry name" value="PROKAR_LIPOPROTEIN"/>
    <property type="match status" value="1"/>
</dbReference>
<name>A0ABU6J4A6_9BURK</name>
<dbReference type="InterPro" id="IPR011990">
    <property type="entry name" value="TPR-like_helical_dom_sf"/>
</dbReference>
<feature type="chain" id="PRO_5045647929" evidence="1">
    <location>
        <begin position="22"/>
        <end position="437"/>
    </location>
</feature>
<evidence type="ECO:0000256" key="1">
    <source>
        <dbReference type="SAM" id="SignalP"/>
    </source>
</evidence>
<dbReference type="Gene3D" id="1.25.40.10">
    <property type="entry name" value="Tetratricopeptide repeat domain"/>
    <property type="match status" value="2"/>
</dbReference>
<evidence type="ECO:0000313" key="3">
    <source>
        <dbReference type="Proteomes" id="UP001352263"/>
    </source>
</evidence>
<keyword evidence="3" id="KW-1185">Reference proteome</keyword>
<gene>
    <name evidence="2" type="ORF">RY831_03340</name>
</gene>